<feature type="compositionally biased region" description="Low complexity" evidence="1">
    <location>
        <begin position="229"/>
        <end position="240"/>
    </location>
</feature>
<feature type="compositionally biased region" description="Acidic residues" evidence="1">
    <location>
        <begin position="340"/>
        <end position="359"/>
    </location>
</feature>
<dbReference type="Proteomes" id="UP000235371">
    <property type="component" value="Unassembled WGS sequence"/>
</dbReference>
<feature type="region of interest" description="Disordered" evidence="1">
    <location>
        <begin position="206"/>
        <end position="252"/>
    </location>
</feature>
<dbReference type="CDD" id="cd14279">
    <property type="entry name" value="CUE"/>
    <property type="match status" value="1"/>
</dbReference>
<feature type="compositionally biased region" description="Basic and acidic residues" evidence="1">
    <location>
        <begin position="360"/>
        <end position="387"/>
    </location>
</feature>
<sequence>MTLGGLEAPKVTPDGMVDKRLRVKIEHLNELFPQRSTSEIKNSLVFCNGNFDDALDLLSGSPGSSQSVASASLSQNNAIIKVKHEYETLEDFENVKTREKVAMLLDLCIAQPIPILIDILGHCDWNVDRAANILLNDYTLPDRHIEGNHEPVEGVSQIAGDGASAASTGFDPTPPSTPRSTPPFLTVQQRYPGGVMPSLVLSLRNRDENPQSQTEPQEPQPRESHEQSPELTSSSSSIDDLSNKQHPEPIVNAGSIHLGKNAATNKQGGEQQAQSQIYGFGNDVEMAREETIEVKVKQLHELLPRAAKRRCKAILQLWPNIDEAFGVLFEEIAEHGSDESGAETDDEDNDSEMSNEEFETERPIPGRDHRASGIDSGSRQDKRRAETPVEEPPAKKSRLVIKYENDEEAEAAKLEPAGEWVLNNFGESRGIQIVLKSGQHPCRFPKGLLSRHFRFCSEQLKTTPSESTAEPREETIDLPDVDREVFDLAIQLAITKSFQLLKAQSKTRSTEITAVLELATLTSRLGLSGAGCIIAARLKEALLDRRNSLQGKHIEMAYTLKKGHPIRKVIVQSLGRAYFILRQPPESKKRQLYRRGEGDNARRNAFGAERFMFQDQLDSIDDFNLELSTQAIDIMHDRNELISRSGKTRTITYTDPLSEEEFSL</sequence>
<keyword evidence="3" id="KW-1185">Reference proteome</keyword>
<organism evidence="2 3">
    <name type="scientific">Hyaloscypha bicolor E</name>
    <dbReference type="NCBI Taxonomy" id="1095630"/>
    <lineage>
        <taxon>Eukaryota</taxon>
        <taxon>Fungi</taxon>
        <taxon>Dikarya</taxon>
        <taxon>Ascomycota</taxon>
        <taxon>Pezizomycotina</taxon>
        <taxon>Leotiomycetes</taxon>
        <taxon>Helotiales</taxon>
        <taxon>Hyaloscyphaceae</taxon>
        <taxon>Hyaloscypha</taxon>
        <taxon>Hyaloscypha bicolor</taxon>
    </lineage>
</organism>
<dbReference type="SUPFAM" id="SSF46934">
    <property type="entry name" value="UBA-like"/>
    <property type="match status" value="1"/>
</dbReference>
<name>A0A2J6SMS3_9HELO</name>
<feature type="compositionally biased region" description="Pro residues" evidence="1">
    <location>
        <begin position="172"/>
        <end position="181"/>
    </location>
</feature>
<dbReference type="AlphaFoldDB" id="A0A2J6SMS3"/>
<dbReference type="OrthoDB" id="636773at2759"/>
<evidence type="ECO:0000313" key="2">
    <source>
        <dbReference type="EMBL" id="PMD52069.1"/>
    </source>
</evidence>
<evidence type="ECO:0008006" key="4">
    <source>
        <dbReference type="Google" id="ProtNLM"/>
    </source>
</evidence>
<dbReference type="EMBL" id="KZ613912">
    <property type="protein sequence ID" value="PMD52069.1"/>
    <property type="molecule type" value="Genomic_DNA"/>
</dbReference>
<accession>A0A2J6SMS3</accession>
<evidence type="ECO:0000313" key="3">
    <source>
        <dbReference type="Proteomes" id="UP000235371"/>
    </source>
</evidence>
<reference evidence="2 3" key="1">
    <citation type="submission" date="2016-04" db="EMBL/GenBank/DDBJ databases">
        <title>A degradative enzymes factory behind the ericoid mycorrhizal symbiosis.</title>
        <authorList>
            <consortium name="DOE Joint Genome Institute"/>
            <person name="Martino E."/>
            <person name="Morin E."/>
            <person name="Grelet G."/>
            <person name="Kuo A."/>
            <person name="Kohler A."/>
            <person name="Daghino S."/>
            <person name="Barry K."/>
            <person name="Choi C."/>
            <person name="Cichocki N."/>
            <person name="Clum A."/>
            <person name="Copeland A."/>
            <person name="Hainaut M."/>
            <person name="Haridas S."/>
            <person name="Labutti K."/>
            <person name="Lindquist E."/>
            <person name="Lipzen A."/>
            <person name="Khouja H.-R."/>
            <person name="Murat C."/>
            <person name="Ohm R."/>
            <person name="Olson A."/>
            <person name="Spatafora J."/>
            <person name="Veneault-Fourrey C."/>
            <person name="Henrissat B."/>
            <person name="Grigoriev I."/>
            <person name="Martin F."/>
            <person name="Perotto S."/>
        </authorList>
    </citation>
    <scope>NUCLEOTIDE SEQUENCE [LARGE SCALE GENOMIC DNA]</scope>
    <source>
        <strain evidence="2 3">E</strain>
    </source>
</reference>
<evidence type="ECO:0000256" key="1">
    <source>
        <dbReference type="SAM" id="MobiDB-lite"/>
    </source>
</evidence>
<feature type="region of interest" description="Disordered" evidence="1">
    <location>
        <begin position="334"/>
        <end position="398"/>
    </location>
</feature>
<feature type="region of interest" description="Disordered" evidence="1">
    <location>
        <begin position="162"/>
        <end position="190"/>
    </location>
</feature>
<proteinExistence type="predicted"/>
<dbReference type="GeneID" id="36595627"/>
<protein>
    <recommendedName>
        <fullName evidence="4">CUE domain-containing protein</fullName>
    </recommendedName>
</protein>
<dbReference type="InParanoid" id="A0A2J6SMS3"/>
<gene>
    <name evidence="2" type="ORF">K444DRAFT_669725</name>
</gene>
<dbReference type="RefSeq" id="XP_024728973.1">
    <property type="nucleotide sequence ID" value="XM_024887551.1"/>
</dbReference>
<dbReference type="InterPro" id="IPR009060">
    <property type="entry name" value="UBA-like_sf"/>
</dbReference>